<dbReference type="EMBL" id="DS469614">
    <property type="protein sequence ID" value="EDO39040.1"/>
    <property type="molecule type" value="Genomic_DNA"/>
</dbReference>
<gene>
    <name evidence="6" type="ORF">NEMVEDRAFT_v1g111825</name>
</gene>
<evidence type="ECO:0000313" key="6">
    <source>
        <dbReference type="EMBL" id="EDO39040.1"/>
    </source>
</evidence>
<evidence type="ECO:0000313" key="7">
    <source>
        <dbReference type="Proteomes" id="UP000001593"/>
    </source>
</evidence>
<sequence length="89" mass="9955">IRLAEGADYRTGRLEVFINGQWGTVCDDLWDMQDTQVACKHLGFLGAIRYYRHASGRGPVWLDDVTCKGSEQSLLECSHRGIGSHNCGR</sequence>
<dbReference type="InParanoid" id="A7SB83"/>
<dbReference type="GO" id="GO:0016020">
    <property type="term" value="C:membrane"/>
    <property type="evidence" value="ECO:0007669"/>
    <property type="project" value="InterPro"/>
</dbReference>
<dbReference type="InterPro" id="IPR001190">
    <property type="entry name" value="SRCR"/>
</dbReference>
<evidence type="ECO:0000256" key="4">
    <source>
        <dbReference type="PROSITE-ProRule" id="PRU00196"/>
    </source>
</evidence>
<dbReference type="PROSITE" id="PS00420">
    <property type="entry name" value="SRCR_1"/>
    <property type="match status" value="1"/>
</dbReference>
<dbReference type="PRINTS" id="PR00258">
    <property type="entry name" value="SPERACTRCPTR"/>
</dbReference>
<evidence type="ECO:0000259" key="5">
    <source>
        <dbReference type="PROSITE" id="PS50287"/>
    </source>
</evidence>
<dbReference type="InterPro" id="IPR036772">
    <property type="entry name" value="SRCR-like_dom_sf"/>
</dbReference>
<dbReference type="OMA" id="WIGAFCC"/>
<proteinExistence type="predicted"/>
<organism evidence="6 7">
    <name type="scientific">Nematostella vectensis</name>
    <name type="common">Starlet sea anemone</name>
    <dbReference type="NCBI Taxonomy" id="45351"/>
    <lineage>
        <taxon>Eukaryota</taxon>
        <taxon>Metazoa</taxon>
        <taxon>Cnidaria</taxon>
        <taxon>Anthozoa</taxon>
        <taxon>Hexacorallia</taxon>
        <taxon>Actiniaria</taxon>
        <taxon>Edwardsiidae</taxon>
        <taxon>Nematostella</taxon>
    </lineage>
</organism>
<keyword evidence="1" id="KW-0732">Signal</keyword>
<evidence type="ECO:0000256" key="1">
    <source>
        <dbReference type="ARBA" id="ARBA00022729"/>
    </source>
</evidence>
<reference evidence="6 7" key="1">
    <citation type="journal article" date="2007" name="Science">
        <title>Sea anemone genome reveals ancestral eumetazoan gene repertoire and genomic organization.</title>
        <authorList>
            <person name="Putnam N.H."/>
            <person name="Srivastava M."/>
            <person name="Hellsten U."/>
            <person name="Dirks B."/>
            <person name="Chapman J."/>
            <person name="Salamov A."/>
            <person name="Terry A."/>
            <person name="Shapiro H."/>
            <person name="Lindquist E."/>
            <person name="Kapitonov V.V."/>
            <person name="Jurka J."/>
            <person name="Genikhovich G."/>
            <person name="Grigoriev I.V."/>
            <person name="Lucas S.M."/>
            <person name="Steele R.E."/>
            <person name="Finnerty J.R."/>
            <person name="Technau U."/>
            <person name="Martindale M.Q."/>
            <person name="Rokhsar D.S."/>
        </authorList>
    </citation>
    <scope>NUCLEOTIDE SEQUENCE [LARGE SCALE GENOMIC DNA]</scope>
    <source>
        <strain evidence="7">CH2 X CH6</strain>
    </source>
</reference>
<dbReference type="FunFam" id="3.10.250.10:FF:000005">
    <property type="entry name" value="Neurotrypsin isoform A"/>
    <property type="match status" value="1"/>
</dbReference>
<accession>A7SB83</accession>
<keyword evidence="2 4" id="KW-1015">Disulfide bond</keyword>
<dbReference type="AlphaFoldDB" id="A7SB83"/>
<dbReference type="PhylomeDB" id="A7SB83"/>
<feature type="non-terminal residue" evidence="6">
    <location>
        <position position="1"/>
    </location>
</feature>
<comment type="caution">
    <text evidence="4">Lacks conserved residue(s) required for the propagation of feature annotation.</text>
</comment>
<dbReference type="HOGENOM" id="CLU_002555_6_1_1"/>
<feature type="disulfide bond" evidence="4">
    <location>
        <begin position="67"/>
        <end position="77"/>
    </location>
</feature>
<dbReference type="Gene3D" id="3.10.250.10">
    <property type="entry name" value="SRCR-like domain"/>
    <property type="match status" value="1"/>
</dbReference>
<dbReference type="SUPFAM" id="SSF56487">
    <property type="entry name" value="SRCR-like"/>
    <property type="match status" value="1"/>
</dbReference>
<dbReference type="PANTHER" id="PTHR48071">
    <property type="entry name" value="SRCR DOMAIN-CONTAINING PROTEIN"/>
    <property type="match status" value="1"/>
</dbReference>
<dbReference type="Proteomes" id="UP000001593">
    <property type="component" value="Unassembled WGS sequence"/>
</dbReference>
<feature type="domain" description="SRCR" evidence="5">
    <location>
        <begin position="1"/>
        <end position="89"/>
    </location>
</feature>
<evidence type="ECO:0000256" key="2">
    <source>
        <dbReference type="ARBA" id="ARBA00023157"/>
    </source>
</evidence>
<dbReference type="PROSITE" id="PS50287">
    <property type="entry name" value="SRCR_2"/>
    <property type="match status" value="1"/>
</dbReference>
<evidence type="ECO:0000256" key="3">
    <source>
        <dbReference type="ARBA" id="ARBA00023180"/>
    </source>
</evidence>
<dbReference type="Pfam" id="PF00530">
    <property type="entry name" value="SRCR"/>
    <property type="match status" value="1"/>
</dbReference>
<keyword evidence="7" id="KW-1185">Reference proteome</keyword>
<name>A7SB83_NEMVE</name>
<dbReference type="SMART" id="SM00202">
    <property type="entry name" value="SR"/>
    <property type="match status" value="1"/>
</dbReference>
<keyword evidence="3" id="KW-0325">Glycoprotein</keyword>
<dbReference type="STRING" id="45351.A7SB83"/>
<protein>
    <recommendedName>
        <fullName evidence="5">SRCR domain-containing protein</fullName>
    </recommendedName>
</protein>
<dbReference type="PANTHER" id="PTHR48071:SF18">
    <property type="entry name" value="DELETED IN MALIGNANT BRAIN TUMORS 1 PROTEIN-RELATED"/>
    <property type="match status" value="1"/>
</dbReference>